<evidence type="ECO:0000313" key="2">
    <source>
        <dbReference type="Proteomes" id="UP000250266"/>
    </source>
</evidence>
<dbReference type="Proteomes" id="UP000250266">
    <property type="component" value="Unassembled WGS sequence"/>
</dbReference>
<dbReference type="EMBL" id="KV745099">
    <property type="protein sequence ID" value="OCK77806.1"/>
    <property type="molecule type" value="Genomic_DNA"/>
</dbReference>
<name>A0A8E2E5J5_9PEZI</name>
<keyword evidence="2" id="KW-1185">Reference proteome</keyword>
<gene>
    <name evidence="1" type="ORF">K432DRAFT_384370</name>
</gene>
<dbReference type="AlphaFoldDB" id="A0A8E2E5J5"/>
<evidence type="ECO:0000313" key="1">
    <source>
        <dbReference type="EMBL" id="OCK77806.1"/>
    </source>
</evidence>
<protein>
    <submittedName>
        <fullName evidence="1">Uncharacterized protein</fullName>
    </submittedName>
</protein>
<accession>A0A8E2E5J5</accession>
<reference evidence="1 2" key="1">
    <citation type="journal article" date="2016" name="Nat. Commun.">
        <title>Ectomycorrhizal ecology is imprinted in the genome of the dominant symbiotic fungus Cenococcum geophilum.</title>
        <authorList>
            <consortium name="DOE Joint Genome Institute"/>
            <person name="Peter M."/>
            <person name="Kohler A."/>
            <person name="Ohm R.A."/>
            <person name="Kuo A."/>
            <person name="Krutzmann J."/>
            <person name="Morin E."/>
            <person name="Arend M."/>
            <person name="Barry K.W."/>
            <person name="Binder M."/>
            <person name="Choi C."/>
            <person name="Clum A."/>
            <person name="Copeland A."/>
            <person name="Grisel N."/>
            <person name="Haridas S."/>
            <person name="Kipfer T."/>
            <person name="LaButti K."/>
            <person name="Lindquist E."/>
            <person name="Lipzen A."/>
            <person name="Maire R."/>
            <person name="Meier B."/>
            <person name="Mihaltcheva S."/>
            <person name="Molinier V."/>
            <person name="Murat C."/>
            <person name="Poggeler S."/>
            <person name="Quandt C.A."/>
            <person name="Sperisen C."/>
            <person name="Tritt A."/>
            <person name="Tisserant E."/>
            <person name="Crous P.W."/>
            <person name="Henrissat B."/>
            <person name="Nehls U."/>
            <person name="Egli S."/>
            <person name="Spatafora J.W."/>
            <person name="Grigoriev I.V."/>
            <person name="Martin F.M."/>
        </authorList>
    </citation>
    <scope>NUCLEOTIDE SEQUENCE [LARGE SCALE GENOMIC DNA]</scope>
    <source>
        <strain evidence="1 2">CBS 459.81</strain>
    </source>
</reference>
<sequence length="228" mass="25254">MYRPKRTPHLCNQAGSLRERLQLSLWVRMNLSITRALITATLYTNSNQGADQKKCSSVTFLPPCPFCICLLSHLQSARPDTTMHIMQLNIFSLLLLCPLPLSKKKEAEQDDEIETSSTTGQKFLSNEASNDMNSLDFGDVESGQALYNDFNPLGALDVERRDTQPPNIFTTPAMSELSNRTIADFECSTMDVFESRETISALLGAPPGKLGHGVAQESLFSKDGYLKA</sequence>
<proteinExistence type="predicted"/>
<organism evidence="1 2">
    <name type="scientific">Lepidopterella palustris CBS 459.81</name>
    <dbReference type="NCBI Taxonomy" id="1314670"/>
    <lineage>
        <taxon>Eukaryota</taxon>
        <taxon>Fungi</taxon>
        <taxon>Dikarya</taxon>
        <taxon>Ascomycota</taxon>
        <taxon>Pezizomycotina</taxon>
        <taxon>Dothideomycetes</taxon>
        <taxon>Pleosporomycetidae</taxon>
        <taxon>Mytilinidiales</taxon>
        <taxon>Argynnaceae</taxon>
        <taxon>Lepidopterella</taxon>
    </lineage>
</organism>